<proteinExistence type="predicted"/>
<dbReference type="EMBL" id="GBXM01058648">
    <property type="protein sequence ID" value="JAH49929.1"/>
    <property type="molecule type" value="Transcribed_RNA"/>
</dbReference>
<reference evidence="1" key="1">
    <citation type="submission" date="2014-11" db="EMBL/GenBank/DDBJ databases">
        <authorList>
            <person name="Amaro Gonzalez C."/>
        </authorList>
    </citation>
    <scope>NUCLEOTIDE SEQUENCE</scope>
</reference>
<accession>A0A0E9T8D1</accession>
<evidence type="ECO:0000313" key="1">
    <source>
        <dbReference type="EMBL" id="JAH49929.1"/>
    </source>
</evidence>
<reference evidence="1" key="2">
    <citation type="journal article" date="2015" name="Fish Shellfish Immunol.">
        <title>Early steps in the European eel (Anguilla anguilla)-Vibrio vulnificus interaction in the gills: Role of the RtxA13 toxin.</title>
        <authorList>
            <person name="Callol A."/>
            <person name="Pajuelo D."/>
            <person name="Ebbesson L."/>
            <person name="Teles M."/>
            <person name="MacKenzie S."/>
            <person name="Amaro C."/>
        </authorList>
    </citation>
    <scope>NUCLEOTIDE SEQUENCE</scope>
</reference>
<sequence>MHKNIKTLVNLCIMSS</sequence>
<organism evidence="1">
    <name type="scientific">Anguilla anguilla</name>
    <name type="common">European freshwater eel</name>
    <name type="synonym">Muraena anguilla</name>
    <dbReference type="NCBI Taxonomy" id="7936"/>
    <lineage>
        <taxon>Eukaryota</taxon>
        <taxon>Metazoa</taxon>
        <taxon>Chordata</taxon>
        <taxon>Craniata</taxon>
        <taxon>Vertebrata</taxon>
        <taxon>Euteleostomi</taxon>
        <taxon>Actinopterygii</taxon>
        <taxon>Neopterygii</taxon>
        <taxon>Teleostei</taxon>
        <taxon>Anguilliformes</taxon>
        <taxon>Anguillidae</taxon>
        <taxon>Anguilla</taxon>
    </lineage>
</organism>
<protein>
    <submittedName>
        <fullName evidence="1">Uncharacterized protein</fullName>
    </submittedName>
</protein>
<name>A0A0E9T8D1_ANGAN</name>
<dbReference type="AlphaFoldDB" id="A0A0E9T8D1"/>